<keyword evidence="11" id="KW-1185">Reference proteome</keyword>
<dbReference type="Proteomes" id="UP000095255">
    <property type="component" value="Unassembled WGS sequence"/>
</dbReference>
<comment type="similarity">
    <text evidence="6">Belongs to the ABC-4 integral membrane protein family.</text>
</comment>
<evidence type="ECO:0000259" key="8">
    <source>
        <dbReference type="Pfam" id="PF02687"/>
    </source>
</evidence>
<dbReference type="Pfam" id="PF02687">
    <property type="entry name" value="FtsX"/>
    <property type="match status" value="1"/>
</dbReference>
<dbReference type="EMBL" id="MJAT01000007">
    <property type="protein sequence ID" value="OEH86098.1"/>
    <property type="molecule type" value="Genomic_DNA"/>
</dbReference>
<comment type="subcellular location">
    <subcellularLocation>
        <location evidence="1">Cell membrane</location>
        <topology evidence="1">Multi-pass membrane protein</topology>
    </subcellularLocation>
</comment>
<dbReference type="InterPro" id="IPR050250">
    <property type="entry name" value="Macrolide_Exporter_MacB"/>
</dbReference>
<dbReference type="STRING" id="1390249.BHU72_14320"/>
<feature type="domain" description="ABC3 transporter permease C-terminal" evidence="8">
    <location>
        <begin position="264"/>
        <end position="379"/>
    </location>
</feature>
<dbReference type="RefSeq" id="WP_069701525.1">
    <property type="nucleotide sequence ID" value="NZ_MJAT01000007.1"/>
</dbReference>
<evidence type="ECO:0000256" key="5">
    <source>
        <dbReference type="ARBA" id="ARBA00023136"/>
    </source>
</evidence>
<sequence>MRLEAIAIKSILRRRQRALFLILILVTAVAIVNTLYQLNRSMSLEIGDTFDKLGPNIIISAASSDHDLSYGGVSLSSKNTEANHLIADDYMKVYQIHDRDSIAVVSPKLVDVGVIDNQQKALLLGIYFQFEEQLKPWWNWQGKLPFKENEVLLGYELAQKLKKTVGGTLILENKEFQITGVLERNGTDEDQILFLPLLTLQDIKNHGERISFIEVAALCSTCPLPEITEQIRHVLPHSNVTGLQESVKMRTDTVERIQEFMVIGTIVIIIISSFVIGMTMMNYVYDRRVEIGILRAVGYRRLYIFEMLLTEALILGTVGGLVGYSLGTFFADFITPYLIHIPLTITYSWTLGLTSVAATVGLTILASLVPIIRATKIDPVEALKI</sequence>
<dbReference type="AlphaFoldDB" id="A0A1E5L7S1"/>
<evidence type="ECO:0008006" key="12">
    <source>
        <dbReference type="Google" id="ProtNLM"/>
    </source>
</evidence>
<evidence type="ECO:0000256" key="4">
    <source>
        <dbReference type="ARBA" id="ARBA00022989"/>
    </source>
</evidence>
<feature type="transmembrane region" description="Helical" evidence="7">
    <location>
        <begin position="260"/>
        <end position="281"/>
    </location>
</feature>
<keyword evidence="5 7" id="KW-0472">Membrane</keyword>
<dbReference type="OrthoDB" id="9780560at2"/>
<keyword evidence="4 7" id="KW-1133">Transmembrane helix</keyword>
<dbReference type="InterPro" id="IPR003838">
    <property type="entry name" value="ABC3_permease_C"/>
</dbReference>
<dbReference type="PANTHER" id="PTHR30572">
    <property type="entry name" value="MEMBRANE COMPONENT OF TRANSPORTER-RELATED"/>
    <property type="match status" value="1"/>
</dbReference>
<proteinExistence type="inferred from homology"/>
<evidence type="ECO:0000259" key="9">
    <source>
        <dbReference type="Pfam" id="PF12704"/>
    </source>
</evidence>
<name>A0A1E5L7S1_9FIRM</name>
<organism evidence="10 11">
    <name type="scientific">Desulfuribacillus stibiiarsenatis</name>
    <dbReference type="NCBI Taxonomy" id="1390249"/>
    <lineage>
        <taxon>Bacteria</taxon>
        <taxon>Bacillati</taxon>
        <taxon>Bacillota</taxon>
        <taxon>Desulfuribacillia</taxon>
        <taxon>Desulfuribacillales</taxon>
        <taxon>Desulfuribacillaceae</taxon>
        <taxon>Desulfuribacillus</taxon>
    </lineage>
</organism>
<evidence type="ECO:0000256" key="1">
    <source>
        <dbReference type="ARBA" id="ARBA00004651"/>
    </source>
</evidence>
<feature type="transmembrane region" description="Helical" evidence="7">
    <location>
        <begin position="302"/>
        <end position="326"/>
    </location>
</feature>
<keyword evidence="3 7" id="KW-0812">Transmembrane</keyword>
<dbReference type="GO" id="GO:0005886">
    <property type="term" value="C:plasma membrane"/>
    <property type="evidence" value="ECO:0007669"/>
    <property type="project" value="UniProtKB-SubCell"/>
</dbReference>
<evidence type="ECO:0000256" key="7">
    <source>
        <dbReference type="SAM" id="Phobius"/>
    </source>
</evidence>
<feature type="transmembrane region" description="Helical" evidence="7">
    <location>
        <begin position="346"/>
        <end position="369"/>
    </location>
</feature>
<evidence type="ECO:0000313" key="11">
    <source>
        <dbReference type="Proteomes" id="UP000095255"/>
    </source>
</evidence>
<dbReference type="PANTHER" id="PTHR30572:SF4">
    <property type="entry name" value="ABC TRANSPORTER PERMEASE YTRF"/>
    <property type="match status" value="1"/>
</dbReference>
<protein>
    <recommendedName>
        <fullName evidence="12">ABC transporter permease</fullName>
    </recommendedName>
</protein>
<gene>
    <name evidence="10" type="ORF">BHU72_14320</name>
</gene>
<evidence type="ECO:0000256" key="3">
    <source>
        <dbReference type="ARBA" id="ARBA00022692"/>
    </source>
</evidence>
<evidence type="ECO:0000256" key="2">
    <source>
        <dbReference type="ARBA" id="ARBA00022475"/>
    </source>
</evidence>
<keyword evidence="2" id="KW-1003">Cell membrane</keyword>
<reference evidence="10 11" key="1">
    <citation type="submission" date="2016-09" db="EMBL/GenBank/DDBJ databases">
        <title>Desulfuribacillus arsenicus sp. nov., an obligately anaerobic, dissimilatory arsenic- and antimonate-reducing bacterium isolated from anoxic sediments.</title>
        <authorList>
            <person name="Abin C.A."/>
            <person name="Hollibaugh J.T."/>
        </authorList>
    </citation>
    <scope>NUCLEOTIDE SEQUENCE [LARGE SCALE GENOMIC DNA]</scope>
    <source>
        <strain evidence="10 11">MLFW-2</strain>
    </source>
</reference>
<feature type="domain" description="MacB-like periplasmic core" evidence="9">
    <location>
        <begin position="22"/>
        <end position="216"/>
    </location>
</feature>
<evidence type="ECO:0000313" key="10">
    <source>
        <dbReference type="EMBL" id="OEH86098.1"/>
    </source>
</evidence>
<comment type="caution">
    <text evidence="10">The sequence shown here is derived from an EMBL/GenBank/DDBJ whole genome shotgun (WGS) entry which is preliminary data.</text>
</comment>
<accession>A0A1E5L7S1</accession>
<evidence type="ECO:0000256" key="6">
    <source>
        <dbReference type="ARBA" id="ARBA00038076"/>
    </source>
</evidence>
<dbReference type="Pfam" id="PF12704">
    <property type="entry name" value="MacB_PCD"/>
    <property type="match status" value="1"/>
</dbReference>
<dbReference type="GO" id="GO:0022857">
    <property type="term" value="F:transmembrane transporter activity"/>
    <property type="evidence" value="ECO:0007669"/>
    <property type="project" value="TreeGrafter"/>
</dbReference>
<dbReference type="InterPro" id="IPR025857">
    <property type="entry name" value="MacB_PCD"/>
</dbReference>